<reference evidence="1" key="1">
    <citation type="journal article" date="2021" name="Nat. Commun.">
        <title>Genetic determinants of endophytism in the Arabidopsis root mycobiome.</title>
        <authorList>
            <person name="Mesny F."/>
            <person name="Miyauchi S."/>
            <person name="Thiergart T."/>
            <person name="Pickel B."/>
            <person name="Atanasova L."/>
            <person name="Karlsson M."/>
            <person name="Huettel B."/>
            <person name="Barry K.W."/>
            <person name="Haridas S."/>
            <person name="Chen C."/>
            <person name="Bauer D."/>
            <person name="Andreopoulos W."/>
            <person name="Pangilinan J."/>
            <person name="LaButti K."/>
            <person name="Riley R."/>
            <person name="Lipzen A."/>
            <person name="Clum A."/>
            <person name="Drula E."/>
            <person name="Henrissat B."/>
            <person name="Kohler A."/>
            <person name="Grigoriev I.V."/>
            <person name="Martin F.M."/>
            <person name="Hacquard S."/>
        </authorList>
    </citation>
    <scope>NUCLEOTIDE SEQUENCE</scope>
    <source>
        <strain evidence="1">MPI-SDFR-AT-0117</strain>
    </source>
</reference>
<keyword evidence="2" id="KW-1185">Reference proteome</keyword>
<protein>
    <submittedName>
        <fullName evidence="1">Uncharacterized protein</fullName>
    </submittedName>
</protein>
<dbReference type="AlphaFoldDB" id="A0A9P8VMJ5"/>
<dbReference type="Proteomes" id="UP000770015">
    <property type="component" value="Unassembled WGS sequence"/>
</dbReference>
<organism evidence="1 2">
    <name type="scientific">Plectosphaerella plurivora</name>
    <dbReference type="NCBI Taxonomy" id="936078"/>
    <lineage>
        <taxon>Eukaryota</taxon>
        <taxon>Fungi</taxon>
        <taxon>Dikarya</taxon>
        <taxon>Ascomycota</taxon>
        <taxon>Pezizomycotina</taxon>
        <taxon>Sordariomycetes</taxon>
        <taxon>Hypocreomycetidae</taxon>
        <taxon>Glomerellales</taxon>
        <taxon>Plectosphaerellaceae</taxon>
        <taxon>Plectosphaerella</taxon>
    </lineage>
</organism>
<name>A0A9P8VMJ5_9PEZI</name>
<sequence length="287" mass="33524">MSSSPTSSLDPRNFPRIYEEQFVSGCLYLMLRVPNPIYTGKRSHNYPLSPPEDFDFTSYEPAAARGDEAEEFDWELYWHLGPTNGKIYRLEKDKCCPSNSGYERFDVESIRDMHQCVGFIRVLSTEESARIDVENFIDWTTRSAAQGCHRSFSWATMSIYRIRRHFRPKEGLSNPSFYSFNMSRFVEEVLCFAYDHVRAAIRGKQRFSPIMPSWFSLEVTSLMLLDSLLVPKKCEGLTRRSRWFKSHQESQWYVPAIKYQYMIQKKLAEEAATRDSDDASLEVHEGC</sequence>
<evidence type="ECO:0000313" key="1">
    <source>
        <dbReference type="EMBL" id="KAH6695338.1"/>
    </source>
</evidence>
<evidence type="ECO:0000313" key="2">
    <source>
        <dbReference type="Proteomes" id="UP000770015"/>
    </source>
</evidence>
<dbReference type="OrthoDB" id="4973143at2759"/>
<gene>
    <name evidence="1" type="ORF">F5X68DRAFT_243895</name>
</gene>
<comment type="caution">
    <text evidence="1">The sequence shown here is derived from an EMBL/GenBank/DDBJ whole genome shotgun (WGS) entry which is preliminary data.</text>
</comment>
<proteinExistence type="predicted"/>
<accession>A0A9P8VMJ5</accession>
<dbReference type="EMBL" id="JAGSXJ010000002">
    <property type="protein sequence ID" value="KAH6695338.1"/>
    <property type="molecule type" value="Genomic_DNA"/>
</dbReference>